<dbReference type="Proteomes" id="UP000664521">
    <property type="component" value="Unassembled WGS sequence"/>
</dbReference>
<protein>
    <submittedName>
        <fullName evidence="1">Uncharacterized protein</fullName>
    </submittedName>
</protein>
<evidence type="ECO:0000313" key="2">
    <source>
        <dbReference type="Proteomes" id="UP000664521"/>
    </source>
</evidence>
<evidence type="ECO:0000313" key="1">
    <source>
        <dbReference type="EMBL" id="CAF9925225.1"/>
    </source>
</evidence>
<reference evidence="1" key="1">
    <citation type="submission" date="2021-03" db="EMBL/GenBank/DDBJ databases">
        <authorList>
            <person name="Tagirdzhanova G."/>
        </authorList>
    </citation>
    <scope>NUCLEOTIDE SEQUENCE</scope>
</reference>
<sequence>MSTRMKDCVETWRFSFTVPNAPRGFTVAVQSDLQHRINLQNTLAVAVEAMYRLTLLPWEGALRQNYHIRSSDIAEEIFFEPTTPRYAEEQMENQHMVYALFAGCLSLTSHGSDSGYEILAVMNLRGQQLGLLHIWTQRTAALSEAKYDHINGFTQLSNGTVSAASGNVSRSSISILAATSDSGTLQDPDDLDFKIHYQFTDRPQTRDPREIFLAALDALANAAPYDADHRLQKLTGTDARSARNAVLVVEGSTRPGPRRHPFTYHFATKTVQLLMQAMTLLNRFQTIQFELKYQGVRFGEGFITRPRIFEDETETAGVARCIRQPC</sequence>
<comment type="caution">
    <text evidence="1">The sequence shown here is derived from an EMBL/GenBank/DDBJ whole genome shotgun (WGS) entry which is preliminary data.</text>
</comment>
<keyword evidence="2" id="KW-1185">Reference proteome</keyword>
<organism evidence="1 2">
    <name type="scientific">Heterodermia speciosa</name>
    <dbReference type="NCBI Taxonomy" id="116794"/>
    <lineage>
        <taxon>Eukaryota</taxon>
        <taxon>Fungi</taxon>
        <taxon>Dikarya</taxon>
        <taxon>Ascomycota</taxon>
        <taxon>Pezizomycotina</taxon>
        <taxon>Lecanoromycetes</taxon>
        <taxon>OSLEUM clade</taxon>
        <taxon>Lecanoromycetidae</taxon>
        <taxon>Caliciales</taxon>
        <taxon>Physciaceae</taxon>
        <taxon>Heterodermia</taxon>
    </lineage>
</organism>
<proteinExistence type="predicted"/>
<gene>
    <name evidence="1" type="ORF">HETSPECPRED_005779</name>
</gene>
<dbReference type="AlphaFoldDB" id="A0A8H3ILF0"/>
<dbReference type="EMBL" id="CAJPDS010000038">
    <property type="protein sequence ID" value="CAF9925225.1"/>
    <property type="molecule type" value="Genomic_DNA"/>
</dbReference>
<accession>A0A8H3ILF0</accession>
<name>A0A8H3ILF0_9LECA</name>